<feature type="compositionally biased region" description="Acidic residues" evidence="1">
    <location>
        <begin position="52"/>
        <end position="62"/>
    </location>
</feature>
<reference evidence="2 3" key="1">
    <citation type="submission" date="2019-11" db="EMBL/GenBank/DDBJ databases">
        <title>Whole genome sequence of Oryza granulata.</title>
        <authorList>
            <person name="Li W."/>
        </authorList>
    </citation>
    <scope>NUCLEOTIDE SEQUENCE [LARGE SCALE GENOMIC DNA]</scope>
    <source>
        <strain evidence="3">cv. Menghai</strain>
        <tissue evidence="2">Leaf</tissue>
    </source>
</reference>
<protein>
    <submittedName>
        <fullName evidence="2">Uncharacterized protein</fullName>
    </submittedName>
</protein>
<sequence length="163" mass="17560">MADDSISDIFVPDSEEHNGWVTVSFPDSEEKDVVAADVEPLSGDLQLTGGPDSEEEGGEDDDNFFSQILKSKALGWGQGGGCYDRRFGALVRWHGVIGGQGYKVQEGDDLEVVSGEEDAAELDVNATGSIPELMCGQEEDIKEANEPSDRWQSEGCKADSSRI</sequence>
<evidence type="ECO:0000313" key="2">
    <source>
        <dbReference type="EMBL" id="KAF0893349.1"/>
    </source>
</evidence>
<comment type="caution">
    <text evidence="2">The sequence shown here is derived from an EMBL/GenBank/DDBJ whole genome shotgun (WGS) entry which is preliminary data.</text>
</comment>
<evidence type="ECO:0000256" key="1">
    <source>
        <dbReference type="SAM" id="MobiDB-lite"/>
    </source>
</evidence>
<dbReference type="Proteomes" id="UP000479710">
    <property type="component" value="Unassembled WGS sequence"/>
</dbReference>
<accession>A0A6G1BZB0</accession>
<dbReference type="AlphaFoldDB" id="A0A6G1BZB0"/>
<keyword evidence="3" id="KW-1185">Reference proteome</keyword>
<proteinExistence type="predicted"/>
<gene>
    <name evidence="2" type="ORF">E2562_023979</name>
</gene>
<evidence type="ECO:0000313" key="3">
    <source>
        <dbReference type="Proteomes" id="UP000479710"/>
    </source>
</evidence>
<feature type="region of interest" description="Disordered" evidence="1">
    <location>
        <begin position="142"/>
        <end position="163"/>
    </location>
</feature>
<organism evidence="2 3">
    <name type="scientific">Oryza meyeriana var. granulata</name>
    <dbReference type="NCBI Taxonomy" id="110450"/>
    <lineage>
        <taxon>Eukaryota</taxon>
        <taxon>Viridiplantae</taxon>
        <taxon>Streptophyta</taxon>
        <taxon>Embryophyta</taxon>
        <taxon>Tracheophyta</taxon>
        <taxon>Spermatophyta</taxon>
        <taxon>Magnoliopsida</taxon>
        <taxon>Liliopsida</taxon>
        <taxon>Poales</taxon>
        <taxon>Poaceae</taxon>
        <taxon>BOP clade</taxon>
        <taxon>Oryzoideae</taxon>
        <taxon>Oryzeae</taxon>
        <taxon>Oryzinae</taxon>
        <taxon>Oryza</taxon>
        <taxon>Oryza meyeriana</taxon>
    </lineage>
</organism>
<name>A0A6G1BZB0_9ORYZ</name>
<dbReference type="EMBL" id="SPHZ02000011">
    <property type="protein sequence ID" value="KAF0893349.1"/>
    <property type="molecule type" value="Genomic_DNA"/>
</dbReference>
<feature type="region of interest" description="Disordered" evidence="1">
    <location>
        <begin position="38"/>
        <end position="62"/>
    </location>
</feature>